<keyword evidence="6" id="KW-0547">Nucleotide-binding</keyword>
<dbReference type="InParanoid" id="K1PW26"/>
<comment type="subcellular location">
    <subcellularLocation>
        <location evidence="1">Endomembrane system</location>
        <topology evidence="1">Multi-pass membrane protein</topology>
    </subcellularLocation>
</comment>
<evidence type="ECO:0000256" key="8">
    <source>
        <dbReference type="ARBA" id="ARBA00022989"/>
    </source>
</evidence>
<evidence type="ECO:0000256" key="7">
    <source>
        <dbReference type="ARBA" id="ARBA00022840"/>
    </source>
</evidence>
<feature type="transmembrane region" description="Helical" evidence="11">
    <location>
        <begin position="401"/>
        <end position="426"/>
    </location>
</feature>
<dbReference type="EMBL" id="JH815792">
    <property type="protein sequence ID" value="EKC28532.1"/>
    <property type="molecule type" value="Genomic_DNA"/>
</dbReference>
<sequence>MVNKRRESSQPELRRYSIYPDRRVHFNEALEWDEDTESTWQSGNQLNGTSYPYSDFTANREPYQRKYSAALKVLKPLRPRSKDGKIPINKAGFFSYLLVTWMSKLIWKVFRHRNEQLNEEDIWTCPDEESANVNTERLARLWNDEVNKHGKEKASFLRVWLKFAKTRIIVTLVIIAINAVSTFLESGYLLNLIVQYLESEEENLWYGISLVVCVAACQIVRATSFCVIIIFGVQTGVRFRAGLLGLAYDKMLRLKSVRGKQLSEMITIFGADAYRVFLNNVTFAYLLALPIYVIIGAIYTYYLLGPWCFVAIGIFVFCYIIQVRKMTELINSMKLIKMYAWEKPFKNAIQDIRKHEKKYLFLSAILNSISTAIIPVTPTLASVATIASYKAAGNELSAATAFAVIGTLNFLRVIVSFIPFATRALGESKVSFERMKRHLIADEYQAPSINCSDPSLAVEITDATFIWDPPESTDQDKKKKQKKEIVLKPSSQRRDTIYLQNLSFQTKKGRLIGICGPVGCGKSAFLSSILGRISMASGHLAVNGSVAYAAQQAWIFNGTVRDNILFGKPYEQERYQNVLFVCGLQPDLLLLANGDETEIGDRGTNLSGGQKQRVSLARAVYSDSDIYLLDDVLSAVDVHVGRHLFHNCIKKFLNGKTIIFTTHQLQYLKHCDEIMVMENGEFVEQGKHADLITLNGYYSSMMKQFHQSTENPSRATIDDVKRVDDEDQGATPQQKKTENGVQNGTTGKNPEIGQLHKEKSYKGKLTKSEEMQVGDITWGTYFSYVNAMGGICVAIFVITCSILTSGSVVFSDWLHDIVLTNVMKAPMRFFDANPPGRILNRFSKDLDEADVYLPQLQDTFFQVGNQVLLSLISAVVVLPWIAIAIVPVAIFFYFFKIVSSVSVRQFKRLENIARSPLLGHVNTSAQGLTTIVAFKQQANSIQSIRSFTDVSTVATFLIDIAMRWIGVRLDLAACCITIATALALILTKGSTDAAQAALALTLCIRELESESQTFAETPAESWPNEGRVIFSNVQMRYRDDMEPVLNEIKFDIHPRQKVGIVGRTGAGKSSLAAALFRLNELSGGHIYIDGVDIAKISLELLRSKLSTIPQDPVLFAGTMRYNLDPFGQYTDDVMWSALEAVHMKEKVKQFENELDYMIEENGENFSVGERQLICLARAILRRNKILVLDEATASIDTATDAKIQQTIRESFADCTVLTIAHRLNTVLHCDVIIIMEAGKVMEMGSPQDLLSDPRSYFNTMLSAQTVKTPSP</sequence>
<dbReference type="PROSITE" id="PS00211">
    <property type="entry name" value="ABC_TRANSPORTER_1"/>
    <property type="match status" value="2"/>
</dbReference>
<keyword evidence="9 11" id="KW-0472">Membrane</keyword>
<dbReference type="Pfam" id="PF00005">
    <property type="entry name" value="ABC_tran"/>
    <property type="match status" value="2"/>
</dbReference>
<dbReference type="InterPro" id="IPR017871">
    <property type="entry name" value="ABC_transporter-like_CS"/>
</dbReference>
<dbReference type="InterPro" id="IPR011527">
    <property type="entry name" value="ABC1_TM_dom"/>
</dbReference>
<dbReference type="FunFam" id="3.40.50.300:FF:000973">
    <property type="entry name" value="Multidrug resistance-associated protein 4"/>
    <property type="match status" value="1"/>
</dbReference>
<name>K1PW26_MAGGI</name>
<dbReference type="InterPro" id="IPR027417">
    <property type="entry name" value="P-loop_NTPase"/>
</dbReference>
<evidence type="ECO:0000256" key="9">
    <source>
        <dbReference type="ARBA" id="ARBA00023136"/>
    </source>
</evidence>
<reference evidence="12" key="1">
    <citation type="journal article" date="2012" name="Nature">
        <title>The oyster genome reveals stress adaptation and complexity of shell formation.</title>
        <authorList>
            <person name="Zhang G."/>
            <person name="Fang X."/>
            <person name="Guo X."/>
            <person name="Li L."/>
            <person name="Luo R."/>
            <person name="Xu F."/>
            <person name="Yang P."/>
            <person name="Zhang L."/>
            <person name="Wang X."/>
            <person name="Qi H."/>
            <person name="Xiong Z."/>
            <person name="Que H."/>
            <person name="Xie Y."/>
            <person name="Holland P.W."/>
            <person name="Paps J."/>
            <person name="Zhu Y."/>
            <person name="Wu F."/>
            <person name="Chen Y."/>
            <person name="Wang J."/>
            <person name="Peng C."/>
            <person name="Meng J."/>
            <person name="Yang L."/>
            <person name="Liu J."/>
            <person name="Wen B."/>
            <person name="Zhang N."/>
            <person name="Huang Z."/>
            <person name="Zhu Q."/>
            <person name="Feng Y."/>
            <person name="Mount A."/>
            <person name="Hedgecock D."/>
            <person name="Xu Z."/>
            <person name="Liu Y."/>
            <person name="Domazet-Loso T."/>
            <person name="Du Y."/>
            <person name="Sun X."/>
            <person name="Zhang S."/>
            <person name="Liu B."/>
            <person name="Cheng P."/>
            <person name="Jiang X."/>
            <person name="Li J."/>
            <person name="Fan D."/>
            <person name="Wang W."/>
            <person name="Fu W."/>
            <person name="Wang T."/>
            <person name="Wang B."/>
            <person name="Zhang J."/>
            <person name="Peng Z."/>
            <person name="Li Y."/>
            <person name="Li N."/>
            <person name="Wang J."/>
            <person name="Chen M."/>
            <person name="He Y."/>
            <person name="Tan F."/>
            <person name="Song X."/>
            <person name="Zheng Q."/>
            <person name="Huang R."/>
            <person name="Yang H."/>
            <person name="Du X."/>
            <person name="Chen L."/>
            <person name="Yang M."/>
            <person name="Gaffney P.M."/>
            <person name="Wang S."/>
            <person name="Luo L."/>
            <person name="She Z."/>
            <person name="Ming Y."/>
            <person name="Huang W."/>
            <person name="Zhang S."/>
            <person name="Huang B."/>
            <person name="Zhang Y."/>
            <person name="Qu T."/>
            <person name="Ni P."/>
            <person name="Miao G."/>
            <person name="Wang J."/>
            <person name="Wang Q."/>
            <person name="Steinberg C.E."/>
            <person name="Wang H."/>
            <person name="Li N."/>
            <person name="Qian L."/>
            <person name="Zhang G."/>
            <person name="Li Y."/>
            <person name="Yang H."/>
            <person name="Liu X."/>
            <person name="Wang J."/>
            <person name="Yin Y."/>
            <person name="Wang J."/>
        </authorList>
    </citation>
    <scope>NUCLEOTIDE SEQUENCE [LARGE SCALE GENOMIC DNA]</scope>
    <source>
        <strain evidence="12">05x7-T-G4-1.051#20</strain>
    </source>
</reference>
<dbReference type="Gene3D" id="3.40.50.300">
    <property type="entry name" value="P-loop containing nucleotide triphosphate hydrolases"/>
    <property type="match status" value="2"/>
</dbReference>
<evidence type="ECO:0000256" key="10">
    <source>
        <dbReference type="SAM" id="MobiDB-lite"/>
    </source>
</evidence>
<comment type="similarity">
    <text evidence="2">Belongs to the ABC transporter superfamily. ABCC family. Conjugate transporter (TC 3.A.1.208) subfamily.</text>
</comment>
<dbReference type="HOGENOM" id="CLU_000604_27_1_1"/>
<feature type="transmembrane region" description="Helical" evidence="11">
    <location>
        <begin position="967"/>
        <end position="986"/>
    </location>
</feature>
<dbReference type="SUPFAM" id="SSF52540">
    <property type="entry name" value="P-loop containing nucleoside triphosphate hydrolases"/>
    <property type="match status" value="2"/>
</dbReference>
<accession>K1PW26</accession>
<dbReference type="InterPro" id="IPR050173">
    <property type="entry name" value="ABC_transporter_C-like"/>
</dbReference>
<keyword evidence="5" id="KW-0677">Repeat</keyword>
<evidence type="ECO:0000256" key="5">
    <source>
        <dbReference type="ARBA" id="ARBA00022737"/>
    </source>
</evidence>
<dbReference type="PROSITE" id="PS50929">
    <property type="entry name" value="ABC_TM1F"/>
    <property type="match status" value="2"/>
</dbReference>
<dbReference type="GO" id="GO:0140359">
    <property type="term" value="F:ABC-type transporter activity"/>
    <property type="evidence" value="ECO:0007669"/>
    <property type="project" value="InterPro"/>
</dbReference>
<dbReference type="AlphaFoldDB" id="K1PW26"/>
<dbReference type="InterPro" id="IPR003439">
    <property type="entry name" value="ABC_transporter-like_ATP-bd"/>
</dbReference>
<dbReference type="Gene3D" id="1.20.1560.10">
    <property type="entry name" value="ABC transporter type 1, transmembrane domain"/>
    <property type="match status" value="2"/>
</dbReference>
<evidence type="ECO:0000256" key="3">
    <source>
        <dbReference type="ARBA" id="ARBA00022448"/>
    </source>
</evidence>
<dbReference type="PANTHER" id="PTHR24223">
    <property type="entry name" value="ATP-BINDING CASSETTE SUB-FAMILY C"/>
    <property type="match status" value="1"/>
</dbReference>
<feature type="transmembrane region" description="Helical" evidence="11">
    <location>
        <begin position="301"/>
        <end position="321"/>
    </location>
</feature>
<dbReference type="SMART" id="SM00382">
    <property type="entry name" value="AAA"/>
    <property type="match status" value="2"/>
</dbReference>
<feature type="transmembrane region" description="Helical" evidence="11">
    <location>
        <begin position="867"/>
        <end position="895"/>
    </location>
</feature>
<dbReference type="FunFam" id="3.40.50.300:FF:000074">
    <property type="entry name" value="Multidrug resistance-associated protein 5 isoform 1"/>
    <property type="match status" value="1"/>
</dbReference>
<evidence type="ECO:0000256" key="11">
    <source>
        <dbReference type="SAM" id="Phobius"/>
    </source>
</evidence>
<keyword evidence="4 11" id="KW-0812">Transmembrane</keyword>
<dbReference type="SUPFAM" id="SSF90123">
    <property type="entry name" value="ABC transporter transmembrane region"/>
    <property type="match status" value="2"/>
</dbReference>
<feature type="transmembrane region" description="Helical" evidence="11">
    <location>
        <begin position="204"/>
        <end position="233"/>
    </location>
</feature>
<dbReference type="GO" id="GO:0016020">
    <property type="term" value="C:membrane"/>
    <property type="evidence" value="ECO:0007669"/>
    <property type="project" value="InterPro"/>
</dbReference>
<evidence type="ECO:0000256" key="6">
    <source>
        <dbReference type="ARBA" id="ARBA00022741"/>
    </source>
</evidence>
<feature type="transmembrane region" description="Helical" evidence="11">
    <location>
        <begin position="781"/>
        <end position="804"/>
    </location>
</feature>
<dbReference type="InterPro" id="IPR003593">
    <property type="entry name" value="AAA+_ATPase"/>
</dbReference>
<feature type="region of interest" description="Disordered" evidence="10">
    <location>
        <begin position="724"/>
        <end position="754"/>
    </location>
</feature>
<evidence type="ECO:0000256" key="2">
    <source>
        <dbReference type="ARBA" id="ARBA00009726"/>
    </source>
</evidence>
<feature type="transmembrane region" description="Helical" evidence="11">
    <location>
        <begin position="276"/>
        <end position="295"/>
    </location>
</feature>
<dbReference type="CDD" id="cd18592">
    <property type="entry name" value="ABC_6TM_MRP5_8_9_D1"/>
    <property type="match status" value="1"/>
</dbReference>
<dbReference type="CDD" id="cd03250">
    <property type="entry name" value="ABCC_MRP_domain1"/>
    <property type="match status" value="1"/>
</dbReference>
<dbReference type="InterPro" id="IPR036640">
    <property type="entry name" value="ABC1_TM_sf"/>
</dbReference>
<proteinExistence type="inferred from homology"/>
<dbReference type="GO" id="GO:0012505">
    <property type="term" value="C:endomembrane system"/>
    <property type="evidence" value="ECO:0007669"/>
    <property type="project" value="UniProtKB-SubCell"/>
</dbReference>
<dbReference type="PANTHER" id="PTHR24223:SF447">
    <property type="entry name" value="MULTIDRUG RESISTANCE-ASSOCIATED PROTEIN 5"/>
    <property type="match status" value="1"/>
</dbReference>
<dbReference type="GO" id="GO:0016887">
    <property type="term" value="F:ATP hydrolysis activity"/>
    <property type="evidence" value="ECO:0007669"/>
    <property type="project" value="InterPro"/>
</dbReference>
<protein>
    <submittedName>
        <fullName evidence="12">Multidrug resistance-associated protein 5</fullName>
    </submittedName>
</protein>
<keyword evidence="3" id="KW-0813">Transport</keyword>
<organism evidence="12">
    <name type="scientific">Magallana gigas</name>
    <name type="common">Pacific oyster</name>
    <name type="synonym">Crassostrea gigas</name>
    <dbReference type="NCBI Taxonomy" id="29159"/>
    <lineage>
        <taxon>Eukaryota</taxon>
        <taxon>Metazoa</taxon>
        <taxon>Spiralia</taxon>
        <taxon>Lophotrochozoa</taxon>
        <taxon>Mollusca</taxon>
        <taxon>Bivalvia</taxon>
        <taxon>Autobranchia</taxon>
        <taxon>Pteriomorphia</taxon>
        <taxon>Ostreida</taxon>
        <taxon>Ostreoidea</taxon>
        <taxon>Ostreidae</taxon>
        <taxon>Magallana</taxon>
    </lineage>
</organism>
<dbReference type="PROSITE" id="PS50893">
    <property type="entry name" value="ABC_TRANSPORTER_2"/>
    <property type="match status" value="2"/>
</dbReference>
<feature type="transmembrane region" description="Helical" evidence="11">
    <location>
        <begin position="359"/>
        <end position="381"/>
    </location>
</feature>
<keyword evidence="8 11" id="KW-1133">Transmembrane helix</keyword>
<evidence type="ECO:0000256" key="4">
    <source>
        <dbReference type="ARBA" id="ARBA00022692"/>
    </source>
</evidence>
<dbReference type="Pfam" id="PF00664">
    <property type="entry name" value="ABC_membrane"/>
    <property type="match status" value="2"/>
</dbReference>
<evidence type="ECO:0000313" key="12">
    <source>
        <dbReference type="EMBL" id="EKC28532.1"/>
    </source>
</evidence>
<keyword evidence="7" id="KW-0067">ATP-binding</keyword>
<evidence type="ECO:0000256" key="1">
    <source>
        <dbReference type="ARBA" id="ARBA00004127"/>
    </source>
</evidence>
<feature type="compositionally biased region" description="Polar residues" evidence="10">
    <location>
        <begin position="730"/>
        <end position="748"/>
    </location>
</feature>
<dbReference type="GO" id="GO:0005524">
    <property type="term" value="F:ATP binding"/>
    <property type="evidence" value="ECO:0007669"/>
    <property type="project" value="UniProtKB-KW"/>
</dbReference>
<feature type="transmembrane region" description="Helical" evidence="11">
    <location>
        <begin position="168"/>
        <end position="184"/>
    </location>
</feature>
<dbReference type="CDD" id="cd03244">
    <property type="entry name" value="ABCC_MRP_domain2"/>
    <property type="match status" value="1"/>
</dbReference>
<gene>
    <name evidence="12" type="ORF">CGI_10005121</name>
</gene>